<organism evidence="7 8">
    <name type="scientific">Protomyces lactucae-debilis</name>
    <dbReference type="NCBI Taxonomy" id="2754530"/>
    <lineage>
        <taxon>Eukaryota</taxon>
        <taxon>Fungi</taxon>
        <taxon>Dikarya</taxon>
        <taxon>Ascomycota</taxon>
        <taxon>Taphrinomycotina</taxon>
        <taxon>Taphrinomycetes</taxon>
        <taxon>Taphrinales</taxon>
        <taxon>Protomycetaceae</taxon>
        <taxon>Protomyces</taxon>
    </lineage>
</organism>
<feature type="domain" description="Cyanate lyase C-terminal" evidence="6">
    <location>
        <begin position="86"/>
        <end position="158"/>
    </location>
</feature>
<dbReference type="InterPro" id="IPR036581">
    <property type="entry name" value="Cyanate_lyase_C_sf"/>
</dbReference>
<dbReference type="Proteomes" id="UP000193685">
    <property type="component" value="Unassembled WGS sequence"/>
</dbReference>
<evidence type="ECO:0000313" key="7">
    <source>
        <dbReference type="EMBL" id="ORY84881.1"/>
    </source>
</evidence>
<sequence length="158" mass="17921">MIIDQKILARLPAISRTLFEAKQSKKLSFEQLGSKMGRNEVWVASLFYGQAKPAAEDIKSLSEALDIKKELLEESIGDGYFPNKCDLLEMPPRDPVHYRLVEMVLAYAPAFKSIINEKFGDGIMSAIAYDAKIEKETVDGADWVKITQRGKFLPYKRF</sequence>
<dbReference type="GO" id="GO:0003677">
    <property type="term" value="F:DNA binding"/>
    <property type="evidence" value="ECO:0007669"/>
    <property type="project" value="InterPro"/>
</dbReference>
<comment type="similarity">
    <text evidence="5">Belongs to the cyanase family.</text>
</comment>
<keyword evidence="3 5" id="KW-0456">Lyase</keyword>
<dbReference type="InterPro" id="IPR008076">
    <property type="entry name" value="Cyanase"/>
</dbReference>
<comment type="similarity">
    <text evidence="2">Belongs to the MBF1 family.</text>
</comment>
<dbReference type="OMA" id="YELVMIN"/>
<name>A0A1Y2FLK4_PROLT</name>
<feature type="active site" evidence="5">
    <location>
        <position position="99"/>
    </location>
</feature>
<accession>A0A1Y2FLK4</accession>
<dbReference type="InterPro" id="IPR010982">
    <property type="entry name" value="Lambda_DNA-bd_dom_sf"/>
</dbReference>
<reference evidence="7 8" key="1">
    <citation type="submission" date="2016-07" db="EMBL/GenBank/DDBJ databases">
        <title>Pervasive Adenine N6-methylation of Active Genes in Fungi.</title>
        <authorList>
            <consortium name="DOE Joint Genome Institute"/>
            <person name="Mondo S.J."/>
            <person name="Dannebaum R.O."/>
            <person name="Kuo R.C."/>
            <person name="Labutti K."/>
            <person name="Haridas S."/>
            <person name="Kuo A."/>
            <person name="Salamov A."/>
            <person name="Ahrendt S.R."/>
            <person name="Lipzen A."/>
            <person name="Sullivan W."/>
            <person name="Andreopoulos W.B."/>
            <person name="Clum A."/>
            <person name="Lindquist E."/>
            <person name="Daum C."/>
            <person name="Ramamoorthy G.K."/>
            <person name="Gryganskyi A."/>
            <person name="Culley D."/>
            <person name="Magnuson J.K."/>
            <person name="James T.Y."/>
            <person name="O'Malley M.A."/>
            <person name="Stajich J.E."/>
            <person name="Spatafora J.W."/>
            <person name="Visel A."/>
            <person name="Grigoriev I.V."/>
        </authorList>
    </citation>
    <scope>NUCLEOTIDE SEQUENCE [LARGE SCALE GENOMIC DNA]</scope>
    <source>
        <strain evidence="7 8">12-1054</strain>
    </source>
</reference>
<dbReference type="InterPro" id="IPR001387">
    <property type="entry name" value="Cro/C1-type_HTH"/>
</dbReference>
<dbReference type="PRINTS" id="PR01693">
    <property type="entry name" value="CYANASE"/>
</dbReference>
<dbReference type="EC" id="4.2.1.104" evidence="5"/>
<dbReference type="PANTHER" id="PTHR34186:SF2">
    <property type="entry name" value="CYANATE HYDRATASE"/>
    <property type="match status" value="1"/>
</dbReference>
<dbReference type="SUPFAM" id="SSF47413">
    <property type="entry name" value="lambda repressor-like DNA-binding domains"/>
    <property type="match status" value="1"/>
</dbReference>
<dbReference type="STRING" id="56484.A0A1Y2FLK4"/>
<gene>
    <name evidence="5" type="primary">cyn1</name>
    <name evidence="7" type="ORF">BCR37DRAFT_377710</name>
</gene>
<comment type="function">
    <text evidence="1 5">Catalyzes the reaction of cyanate with bicarbonate to produce ammonia and carbon dioxide.</text>
</comment>
<comment type="caution">
    <text evidence="7">The sequence shown here is derived from an EMBL/GenBank/DDBJ whole genome shotgun (WGS) entry which is preliminary data.</text>
</comment>
<evidence type="ECO:0000256" key="2">
    <source>
        <dbReference type="ARBA" id="ARBA00009802"/>
    </source>
</evidence>
<evidence type="ECO:0000259" key="6">
    <source>
        <dbReference type="SMART" id="SM01116"/>
    </source>
</evidence>
<dbReference type="Gene3D" id="1.10.260.40">
    <property type="entry name" value="lambda repressor-like DNA-binding domains"/>
    <property type="match status" value="1"/>
</dbReference>
<dbReference type="SMART" id="SM01116">
    <property type="entry name" value="Cyanate_lyase"/>
    <property type="match status" value="1"/>
</dbReference>
<dbReference type="EMBL" id="MCFI01000005">
    <property type="protein sequence ID" value="ORY84881.1"/>
    <property type="molecule type" value="Genomic_DNA"/>
</dbReference>
<dbReference type="OrthoDB" id="10019422at2759"/>
<protein>
    <recommendedName>
        <fullName evidence="5">Cyanate hydratase</fullName>
        <shortName evidence="5">Cyanase</shortName>
        <ecNumber evidence="5">4.2.1.104</ecNumber>
    </recommendedName>
    <alternativeName>
        <fullName evidence="5">Cyanate hydrolase</fullName>
    </alternativeName>
    <alternativeName>
        <fullName evidence="5">Cyanate lyase</fullName>
    </alternativeName>
</protein>
<dbReference type="Pfam" id="PF02560">
    <property type="entry name" value="Cyanate_lyase"/>
    <property type="match status" value="1"/>
</dbReference>
<comment type="catalytic activity">
    <reaction evidence="5">
        <text>cyanate + hydrogencarbonate + 3 H(+) = NH4(+) + 2 CO2</text>
        <dbReference type="Rhea" id="RHEA:11120"/>
        <dbReference type="ChEBI" id="CHEBI:15378"/>
        <dbReference type="ChEBI" id="CHEBI:16526"/>
        <dbReference type="ChEBI" id="CHEBI:17544"/>
        <dbReference type="ChEBI" id="CHEBI:28938"/>
        <dbReference type="ChEBI" id="CHEBI:29195"/>
        <dbReference type="EC" id="4.2.1.104"/>
    </reaction>
</comment>
<comment type="function">
    <text evidence="4">Transcriptional coactivator that stimulates GCN4-dependent transcriptional activity by bridging the DNA-binding region of GCN4 and TBP (SPT15), thereby recruiting TBP to GCN4-bound promoters. Involved in induction of the ribosome quality control (RQC) pathway; a pathway that degrades nascent peptide chains during problematic translation. Required to prevent stalled ribosomes from frameshifting.</text>
</comment>
<dbReference type="PANTHER" id="PTHR34186">
    <property type="entry name" value="CYANATE HYDRATASE"/>
    <property type="match status" value="1"/>
</dbReference>
<evidence type="ECO:0000313" key="8">
    <source>
        <dbReference type="Proteomes" id="UP000193685"/>
    </source>
</evidence>
<evidence type="ECO:0000256" key="1">
    <source>
        <dbReference type="ARBA" id="ARBA00003561"/>
    </source>
</evidence>
<feature type="active site" evidence="5">
    <location>
        <position position="102"/>
    </location>
</feature>
<evidence type="ECO:0000256" key="4">
    <source>
        <dbReference type="ARBA" id="ARBA00035107"/>
    </source>
</evidence>
<dbReference type="GO" id="GO:0008824">
    <property type="term" value="F:cyanate hydratase activity"/>
    <property type="evidence" value="ECO:0007669"/>
    <property type="project" value="UniProtKB-UniRule"/>
</dbReference>
<evidence type="ECO:0000256" key="5">
    <source>
        <dbReference type="HAMAP-Rule" id="MF_03139"/>
    </source>
</evidence>
<dbReference type="InterPro" id="IPR003712">
    <property type="entry name" value="Cyanate_lyase_C"/>
</dbReference>
<dbReference type="Gene3D" id="3.30.1160.10">
    <property type="entry name" value="Cyanate lyase, C-terminal domain"/>
    <property type="match status" value="1"/>
</dbReference>
<feature type="active site" evidence="5">
    <location>
        <position position="125"/>
    </location>
</feature>
<keyword evidence="8" id="KW-1185">Reference proteome</keyword>
<proteinExistence type="inferred from homology"/>
<dbReference type="AlphaFoldDB" id="A0A1Y2FLK4"/>
<dbReference type="SUPFAM" id="SSF55234">
    <property type="entry name" value="Cyanase C-terminal domain"/>
    <property type="match status" value="1"/>
</dbReference>
<evidence type="ECO:0000256" key="3">
    <source>
        <dbReference type="ARBA" id="ARBA00023239"/>
    </source>
</evidence>
<dbReference type="CDD" id="cd00093">
    <property type="entry name" value="HTH_XRE"/>
    <property type="match status" value="1"/>
</dbReference>
<dbReference type="HAMAP" id="MF_00535">
    <property type="entry name" value="Cyanate_hydrat"/>
    <property type="match status" value="1"/>
</dbReference>
<dbReference type="NCBIfam" id="TIGR00673">
    <property type="entry name" value="cynS"/>
    <property type="match status" value="1"/>
</dbReference>